<comment type="caution">
    <text evidence="1">The sequence shown here is derived from an EMBL/GenBank/DDBJ whole genome shotgun (WGS) entry which is preliminary data.</text>
</comment>
<evidence type="ECO:0000313" key="1">
    <source>
        <dbReference type="EMBL" id="KRY02837.1"/>
    </source>
</evidence>
<proteinExistence type="predicted"/>
<evidence type="ECO:0000313" key="2">
    <source>
        <dbReference type="Proteomes" id="UP000054783"/>
    </source>
</evidence>
<dbReference type="AlphaFoldDB" id="A0A0V0YR49"/>
<accession>A0A0V0YR49</accession>
<reference evidence="1 2" key="1">
    <citation type="submission" date="2015-01" db="EMBL/GenBank/DDBJ databases">
        <title>Evolution of Trichinella species and genotypes.</title>
        <authorList>
            <person name="Korhonen P.K."/>
            <person name="Edoardo P."/>
            <person name="Giuseppe L.R."/>
            <person name="Gasser R.B."/>
        </authorList>
    </citation>
    <scope>NUCLEOTIDE SEQUENCE [LARGE SCALE GENOMIC DNA]</scope>
    <source>
        <strain evidence="1">ISS2496</strain>
    </source>
</reference>
<sequence length="46" mass="5300">MSDSILKPGKQLKSHLSALTSVMLPLSMAREIKLPEELTERSWKRY</sequence>
<protein>
    <submittedName>
        <fullName evidence="1">Uncharacterized protein</fullName>
    </submittedName>
</protein>
<keyword evidence="2" id="KW-1185">Reference proteome</keyword>
<organism evidence="1 2">
    <name type="scientific">Trichinella patagoniensis</name>
    <dbReference type="NCBI Taxonomy" id="990121"/>
    <lineage>
        <taxon>Eukaryota</taxon>
        <taxon>Metazoa</taxon>
        <taxon>Ecdysozoa</taxon>
        <taxon>Nematoda</taxon>
        <taxon>Enoplea</taxon>
        <taxon>Dorylaimia</taxon>
        <taxon>Trichinellida</taxon>
        <taxon>Trichinellidae</taxon>
        <taxon>Trichinella</taxon>
    </lineage>
</organism>
<dbReference type="EMBL" id="JYDQ01003393">
    <property type="protein sequence ID" value="KRY02837.1"/>
    <property type="molecule type" value="Genomic_DNA"/>
</dbReference>
<name>A0A0V0YR49_9BILA</name>
<gene>
    <name evidence="1" type="ORF">T12_15584</name>
</gene>
<dbReference type="Proteomes" id="UP000054783">
    <property type="component" value="Unassembled WGS sequence"/>
</dbReference>